<keyword evidence="8 9" id="KW-0472">Membrane</keyword>
<dbReference type="InterPro" id="IPR047817">
    <property type="entry name" value="ABC2_TM_bact-type"/>
</dbReference>
<dbReference type="AlphaFoldDB" id="A0A4R7S2Y7"/>
<dbReference type="Pfam" id="PF01061">
    <property type="entry name" value="ABC2_membrane"/>
    <property type="match status" value="1"/>
</dbReference>
<evidence type="ECO:0000256" key="3">
    <source>
        <dbReference type="ARBA" id="ARBA00022448"/>
    </source>
</evidence>
<evidence type="ECO:0000256" key="5">
    <source>
        <dbReference type="ARBA" id="ARBA00022519"/>
    </source>
</evidence>
<comment type="similarity">
    <text evidence="2 9">Belongs to the ABC-2 integral membrane protein family.</text>
</comment>
<evidence type="ECO:0000256" key="8">
    <source>
        <dbReference type="ARBA" id="ARBA00023136"/>
    </source>
</evidence>
<keyword evidence="5" id="KW-0997">Cell inner membrane</keyword>
<keyword evidence="4 9" id="KW-1003">Cell membrane</keyword>
<dbReference type="OrthoDB" id="9786910at2"/>
<dbReference type="InterPro" id="IPR013525">
    <property type="entry name" value="ABC2_TM"/>
</dbReference>
<dbReference type="Proteomes" id="UP000295662">
    <property type="component" value="Unassembled WGS sequence"/>
</dbReference>
<feature type="transmembrane region" description="Helical" evidence="9">
    <location>
        <begin position="207"/>
        <end position="226"/>
    </location>
</feature>
<proteinExistence type="inferred from homology"/>
<accession>A0A4R7S2Y7</accession>
<dbReference type="PROSITE" id="PS51012">
    <property type="entry name" value="ABC_TM2"/>
    <property type="match status" value="1"/>
</dbReference>
<gene>
    <name evidence="11" type="ORF">EI77_02511</name>
</gene>
<evidence type="ECO:0000256" key="4">
    <source>
        <dbReference type="ARBA" id="ARBA00022475"/>
    </source>
</evidence>
<keyword evidence="7 9" id="KW-1133">Transmembrane helix</keyword>
<feature type="transmembrane region" description="Helical" evidence="9">
    <location>
        <begin position="61"/>
        <end position="81"/>
    </location>
</feature>
<evidence type="ECO:0000256" key="9">
    <source>
        <dbReference type="RuleBase" id="RU361157"/>
    </source>
</evidence>
<dbReference type="GO" id="GO:0005886">
    <property type="term" value="C:plasma membrane"/>
    <property type="evidence" value="ECO:0007669"/>
    <property type="project" value="UniProtKB-SubCell"/>
</dbReference>
<evidence type="ECO:0000313" key="12">
    <source>
        <dbReference type="Proteomes" id="UP000295662"/>
    </source>
</evidence>
<evidence type="ECO:0000256" key="1">
    <source>
        <dbReference type="ARBA" id="ARBA00004429"/>
    </source>
</evidence>
<dbReference type="PANTHER" id="PTHR30413">
    <property type="entry name" value="INNER MEMBRANE TRANSPORT PERMEASE"/>
    <property type="match status" value="1"/>
</dbReference>
<feature type="transmembrane region" description="Helical" evidence="9">
    <location>
        <begin position="93"/>
        <end position="110"/>
    </location>
</feature>
<evidence type="ECO:0000259" key="10">
    <source>
        <dbReference type="PROSITE" id="PS51012"/>
    </source>
</evidence>
<feature type="domain" description="ABC transmembrane type-2" evidence="10">
    <location>
        <begin position="58"/>
        <end position="284"/>
    </location>
</feature>
<comment type="caution">
    <text evidence="11">The sequence shown here is derived from an EMBL/GenBank/DDBJ whole genome shotgun (WGS) entry which is preliminary data.</text>
</comment>
<reference evidence="11 12" key="1">
    <citation type="submission" date="2019-03" db="EMBL/GenBank/DDBJ databases">
        <title>Genomic Encyclopedia of Archaeal and Bacterial Type Strains, Phase II (KMG-II): from individual species to whole genera.</title>
        <authorList>
            <person name="Goeker M."/>
        </authorList>
    </citation>
    <scope>NUCLEOTIDE SEQUENCE [LARGE SCALE GENOMIC DNA]</scope>
    <source>
        <strain evidence="11 12">ATCC 25309</strain>
    </source>
</reference>
<protein>
    <recommendedName>
        <fullName evidence="9">Transport permease protein</fullName>
    </recommendedName>
</protein>
<evidence type="ECO:0000256" key="2">
    <source>
        <dbReference type="ARBA" id="ARBA00007783"/>
    </source>
</evidence>
<evidence type="ECO:0000256" key="7">
    <source>
        <dbReference type="ARBA" id="ARBA00022989"/>
    </source>
</evidence>
<feature type="transmembrane region" description="Helical" evidence="9">
    <location>
        <begin position="258"/>
        <end position="281"/>
    </location>
</feature>
<keyword evidence="6 9" id="KW-0812">Transmembrane</keyword>
<dbReference type="GO" id="GO:0140359">
    <property type="term" value="F:ABC-type transporter activity"/>
    <property type="evidence" value="ECO:0007669"/>
    <property type="project" value="InterPro"/>
</dbReference>
<evidence type="ECO:0000313" key="11">
    <source>
        <dbReference type="EMBL" id="TDU71387.1"/>
    </source>
</evidence>
<evidence type="ECO:0000256" key="6">
    <source>
        <dbReference type="ARBA" id="ARBA00022692"/>
    </source>
</evidence>
<feature type="transmembrane region" description="Helical" evidence="9">
    <location>
        <begin position="170"/>
        <end position="195"/>
    </location>
</feature>
<organism evidence="11 12">
    <name type="scientific">Prosthecobacter fusiformis</name>
    <dbReference type="NCBI Taxonomy" id="48464"/>
    <lineage>
        <taxon>Bacteria</taxon>
        <taxon>Pseudomonadati</taxon>
        <taxon>Verrucomicrobiota</taxon>
        <taxon>Verrucomicrobiia</taxon>
        <taxon>Verrucomicrobiales</taxon>
        <taxon>Verrucomicrobiaceae</taxon>
        <taxon>Prosthecobacter</taxon>
    </lineage>
</organism>
<keyword evidence="12" id="KW-1185">Reference proteome</keyword>
<dbReference type="RefSeq" id="WP_133795546.1">
    <property type="nucleotide sequence ID" value="NZ_SOCA01000003.1"/>
</dbReference>
<comment type="subcellular location">
    <subcellularLocation>
        <location evidence="1">Cell inner membrane</location>
        <topology evidence="1">Multi-pass membrane protein</topology>
    </subcellularLocation>
    <subcellularLocation>
        <location evidence="9">Cell membrane</location>
        <topology evidence="9">Multi-pass membrane protein</topology>
    </subcellularLocation>
</comment>
<sequence>MIPSPRPLEALPDSHWDLRIKPHTKWLDLHLSDVWRYRDLLWLFVHRDFVSVYKQTILGPLWFFVQPLFTTLVFTVIFTGVAKVSTDGMPPMLFYLAGLTPWNYFASCLNKTSNTFVANAGIFGKVYFPRLIVPLSIVVSNIIQFAIQFLLFLGFFIYFLTTDSALNPHWALILVLVPALILLMAGLGLGTGIVVSSLTTKYRDFTFLIAFGVQLMMYGTPIIYPMSAIPEKYRWLILANPMTAPVETFRALFLGGPIPWSGLVISVAIGAALLLFGLLIFNKVEKRFMDTV</sequence>
<dbReference type="EMBL" id="SOCA01000003">
    <property type="protein sequence ID" value="TDU71387.1"/>
    <property type="molecule type" value="Genomic_DNA"/>
</dbReference>
<dbReference type="PANTHER" id="PTHR30413:SF8">
    <property type="entry name" value="TRANSPORT PERMEASE PROTEIN"/>
    <property type="match status" value="1"/>
</dbReference>
<name>A0A4R7S2Y7_9BACT</name>
<feature type="transmembrane region" description="Helical" evidence="9">
    <location>
        <begin position="131"/>
        <end position="158"/>
    </location>
</feature>
<keyword evidence="3 9" id="KW-0813">Transport</keyword>
<dbReference type="GO" id="GO:0015920">
    <property type="term" value="P:lipopolysaccharide transport"/>
    <property type="evidence" value="ECO:0007669"/>
    <property type="project" value="TreeGrafter"/>
</dbReference>